<dbReference type="AlphaFoldDB" id="G8R1W4"/>
<evidence type="ECO:0000313" key="4">
    <source>
        <dbReference type="Proteomes" id="UP000005631"/>
    </source>
</evidence>
<dbReference type="HOGENOM" id="CLU_743618_0_0_10"/>
<evidence type="ECO:0000313" key="3">
    <source>
        <dbReference type="EMBL" id="AEV33914.1"/>
    </source>
</evidence>
<dbReference type="Proteomes" id="UP000005631">
    <property type="component" value="Chromosome"/>
</dbReference>
<proteinExistence type="predicted"/>
<sequence length="372" mass="41619">MKKLLLPTLLATCAIFSAQAQEKLSGHLYTGWLFPHNDFIHSDYEGNKPNLAVGAGIGYQIAPALTLRGDFMAGNMDGNHEIYYYETSLYEAKLGLDFNVIKLFNKDYEKIKLNLHVAPGMMYYSAKMYDIDTREKLVESPVPGDKALSPNFILAYGGSVGIALSPKLDLNLGYSNRFVDEVEWMDANQSGDYSDYYGMAQVGFTYYLKNDPSKVQVDKKAYADLNKKVSNLEQTVSENEANGERIAELEMSNQEKTMRIQTLEAELDSAKTNFSTDMATTTIPTGDEAPANAEAILGEPQFRIIVASLPNRVMAQRWIDRSNLDKSGMVVAYIENLNTYRVVYKSFPSFAAARKELLNIKGSIPDAWIVEF</sequence>
<gene>
    <name evidence="3" type="ordered locus">Oweho_2957</name>
</gene>
<organism evidence="3 4">
    <name type="scientific">Owenweeksia hongkongensis (strain DSM 17368 / CIP 108786 / JCM 12287 / NRRL B-23963 / UST20020801)</name>
    <dbReference type="NCBI Taxonomy" id="926562"/>
    <lineage>
        <taxon>Bacteria</taxon>
        <taxon>Pseudomonadati</taxon>
        <taxon>Bacteroidota</taxon>
        <taxon>Flavobacteriia</taxon>
        <taxon>Flavobacteriales</taxon>
        <taxon>Owenweeksiaceae</taxon>
        <taxon>Owenweeksia</taxon>
    </lineage>
</organism>
<protein>
    <submittedName>
        <fullName evidence="3">Opacity protein</fullName>
    </submittedName>
</protein>
<dbReference type="KEGG" id="oho:Oweho_2957"/>
<dbReference type="EMBL" id="CP003156">
    <property type="protein sequence ID" value="AEV33914.1"/>
    <property type="molecule type" value="Genomic_DNA"/>
</dbReference>
<dbReference type="eggNOG" id="ENOG5034C28">
    <property type="taxonomic scope" value="Bacteria"/>
</dbReference>
<dbReference type="RefSeq" id="WP_014203263.1">
    <property type="nucleotide sequence ID" value="NC_016599.1"/>
</dbReference>
<feature type="chain" id="PRO_5003514549" evidence="2">
    <location>
        <begin position="21"/>
        <end position="372"/>
    </location>
</feature>
<keyword evidence="4" id="KW-1185">Reference proteome</keyword>
<feature type="signal peptide" evidence="2">
    <location>
        <begin position="1"/>
        <end position="20"/>
    </location>
</feature>
<keyword evidence="1" id="KW-0175">Coiled coil</keyword>
<dbReference type="STRING" id="926562.Oweho_2957"/>
<evidence type="ECO:0000256" key="1">
    <source>
        <dbReference type="SAM" id="Coils"/>
    </source>
</evidence>
<keyword evidence="2" id="KW-0732">Signal</keyword>
<dbReference type="OrthoDB" id="952167at2"/>
<name>G8R1W4_OWEHD</name>
<evidence type="ECO:0000256" key="2">
    <source>
        <dbReference type="SAM" id="SignalP"/>
    </source>
</evidence>
<accession>G8R1W4</accession>
<feature type="coiled-coil region" evidence="1">
    <location>
        <begin position="215"/>
        <end position="273"/>
    </location>
</feature>
<reference evidence="3 4" key="1">
    <citation type="journal article" date="2012" name="Stand. Genomic Sci.">
        <title>Genome sequence of the orange-pigmented seawater bacterium Owenweeksia hongkongensis type strain (UST20020801(T)).</title>
        <authorList>
            <person name="Riedel T."/>
            <person name="Held B."/>
            <person name="Nolan M."/>
            <person name="Lucas S."/>
            <person name="Lapidus A."/>
            <person name="Tice H."/>
            <person name="Del Rio T.G."/>
            <person name="Cheng J.F."/>
            <person name="Han C."/>
            <person name="Tapia R."/>
            <person name="Goodwin L.A."/>
            <person name="Pitluck S."/>
            <person name="Liolios K."/>
            <person name="Mavromatis K."/>
            <person name="Pagani I."/>
            <person name="Ivanova N."/>
            <person name="Mikhailova N."/>
            <person name="Pati A."/>
            <person name="Chen A."/>
            <person name="Palaniappan K."/>
            <person name="Rohde M."/>
            <person name="Tindall B.J."/>
            <person name="Detter J.C."/>
            <person name="Goker M."/>
            <person name="Woyke T."/>
            <person name="Bristow J."/>
            <person name="Eisen J.A."/>
            <person name="Markowitz V."/>
            <person name="Hugenholtz P."/>
            <person name="Klenk H.P."/>
            <person name="Kyrpides N.C."/>
        </authorList>
    </citation>
    <scope>NUCLEOTIDE SEQUENCE</scope>
    <source>
        <strain evidence="4">DSM 17368 / JCM 12287 / NRRL B-23963</strain>
    </source>
</reference>